<dbReference type="PANTHER" id="PTHR30329:SF21">
    <property type="entry name" value="LIPOPROTEIN YIAD-RELATED"/>
    <property type="match status" value="1"/>
</dbReference>
<dbReference type="CDD" id="cd07185">
    <property type="entry name" value="OmpA_C-like"/>
    <property type="match status" value="1"/>
</dbReference>
<comment type="subcellular location">
    <subcellularLocation>
        <location evidence="1">Cell outer membrane</location>
    </subcellularLocation>
</comment>
<dbReference type="InterPro" id="IPR050330">
    <property type="entry name" value="Bact_OuterMem_StrucFunc"/>
</dbReference>
<name>A0A1H3GY31_ALLWA</name>
<keyword evidence="7" id="KW-1185">Reference proteome</keyword>
<dbReference type="Pfam" id="PF00691">
    <property type="entry name" value="OmpA"/>
    <property type="match status" value="1"/>
</dbReference>
<keyword evidence="3" id="KW-0998">Cell outer membrane</keyword>
<evidence type="ECO:0000256" key="1">
    <source>
        <dbReference type="ARBA" id="ARBA00004442"/>
    </source>
</evidence>
<dbReference type="InterPro" id="IPR006665">
    <property type="entry name" value="OmpA-like"/>
</dbReference>
<dbReference type="InterPro" id="IPR006690">
    <property type="entry name" value="OMPA-like_CS"/>
</dbReference>
<evidence type="ECO:0000256" key="4">
    <source>
        <dbReference type="PROSITE-ProRule" id="PRU00473"/>
    </source>
</evidence>
<evidence type="ECO:0000259" key="5">
    <source>
        <dbReference type="PROSITE" id="PS51123"/>
    </source>
</evidence>
<reference evidence="7" key="1">
    <citation type="submission" date="2016-10" db="EMBL/GenBank/DDBJ databases">
        <authorList>
            <person name="Varghese N."/>
            <person name="Submissions S."/>
        </authorList>
    </citation>
    <scope>NUCLEOTIDE SEQUENCE [LARGE SCALE GENOMIC DNA]</scope>
    <source>
        <strain evidence="7">DSM 173</strain>
    </source>
</reference>
<gene>
    <name evidence="6" type="ORF">SAMN05421644_12816</name>
</gene>
<dbReference type="PANTHER" id="PTHR30329">
    <property type="entry name" value="STATOR ELEMENT OF FLAGELLAR MOTOR COMPLEX"/>
    <property type="match status" value="1"/>
</dbReference>
<dbReference type="InterPro" id="IPR036737">
    <property type="entry name" value="OmpA-like_sf"/>
</dbReference>
<dbReference type="STRING" id="61595.SAMN05421644_12816"/>
<dbReference type="InterPro" id="IPR006664">
    <property type="entry name" value="OMP_bac"/>
</dbReference>
<dbReference type="Pfam" id="PF13488">
    <property type="entry name" value="Gly-zipper_Omp"/>
    <property type="match status" value="1"/>
</dbReference>
<dbReference type="SUPFAM" id="SSF103088">
    <property type="entry name" value="OmpA-like"/>
    <property type="match status" value="1"/>
</dbReference>
<feature type="domain" description="OmpA-like" evidence="5">
    <location>
        <begin position="106"/>
        <end position="223"/>
    </location>
</feature>
<dbReference type="PRINTS" id="PR01021">
    <property type="entry name" value="OMPADOMAIN"/>
</dbReference>
<dbReference type="PROSITE" id="PS51123">
    <property type="entry name" value="OMPA_2"/>
    <property type="match status" value="1"/>
</dbReference>
<dbReference type="OrthoDB" id="9782229at2"/>
<dbReference type="Proteomes" id="UP000198672">
    <property type="component" value="Unassembled WGS sequence"/>
</dbReference>
<dbReference type="RefSeq" id="WP_091334187.1">
    <property type="nucleotide sequence ID" value="NZ_FNOW01000028.1"/>
</dbReference>
<dbReference type="GO" id="GO:0009279">
    <property type="term" value="C:cell outer membrane"/>
    <property type="evidence" value="ECO:0007669"/>
    <property type="project" value="UniProtKB-SubCell"/>
</dbReference>
<dbReference type="InterPro" id="IPR039567">
    <property type="entry name" value="Gly-zipper"/>
</dbReference>
<evidence type="ECO:0000313" key="6">
    <source>
        <dbReference type="EMBL" id="SDY08223.1"/>
    </source>
</evidence>
<evidence type="ECO:0000256" key="2">
    <source>
        <dbReference type="ARBA" id="ARBA00023136"/>
    </source>
</evidence>
<evidence type="ECO:0000313" key="7">
    <source>
        <dbReference type="Proteomes" id="UP000198672"/>
    </source>
</evidence>
<keyword evidence="2 4" id="KW-0472">Membrane</keyword>
<dbReference type="PROSITE" id="PS51257">
    <property type="entry name" value="PROKAR_LIPOPROTEIN"/>
    <property type="match status" value="1"/>
</dbReference>
<dbReference type="AlphaFoldDB" id="A0A1H3GY31"/>
<dbReference type="EMBL" id="FNOW01000028">
    <property type="protein sequence ID" value="SDY08223.1"/>
    <property type="molecule type" value="Genomic_DNA"/>
</dbReference>
<sequence length="228" mass="23945">MTRFNTKPLIVSATLVALISGCATNNTGLTQTGRGAAIGTAAGIAAGALIGSRSGNAGKGALIGAVGGALLGTMVGSYMEKQKQDFERELAPEIGNGVIRVQKLPDYQLLVGMTGTTAFELNSDRIQPSFYSTLDKIAAIVREYGKTQLSVSGHTDSTGSADYNLALSERRAAAVQNYLERGGVLPQRIYSAGFGMNQPIATNANEQGRRLNRRVDIVILPIVENEGV</sequence>
<dbReference type="Gene3D" id="3.30.1330.60">
    <property type="entry name" value="OmpA-like domain"/>
    <property type="match status" value="1"/>
</dbReference>
<evidence type="ECO:0000256" key="3">
    <source>
        <dbReference type="ARBA" id="ARBA00023237"/>
    </source>
</evidence>
<proteinExistence type="predicted"/>
<accession>A0A1H3GY31</accession>
<dbReference type="PROSITE" id="PS01068">
    <property type="entry name" value="OMPA_1"/>
    <property type="match status" value="1"/>
</dbReference>
<protein>
    <submittedName>
        <fullName evidence="6">Outer membrane protein OmpA</fullName>
    </submittedName>
</protein>
<organism evidence="6 7">
    <name type="scientific">Allochromatium warmingii</name>
    <name type="common">Chromatium warmingii</name>
    <dbReference type="NCBI Taxonomy" id="61595"/>
    <lineage>
        <taxon>Bacteria</taxon>
        <taxon>Pseudomonadati</taxon>
        <taxon>Pseudomonadota</taxon>
        <taxon>Gammaproteobacteria</taxon>
        <taxon>Chromatiales</taxon>
        <taxon>Chromatiaceae</taxon>
        <taxon>Allochromatium</taxon>
    </lineage>
</organism>